<feature type="region of interest" description="Disordered" evidence="1">
    <location>
        <begin position="1"/>
        <end position="66"/>
    </location>
</feature>
<name>A0ABQ9TN14_SAGOE</name>
<comment type="caution">
    <text evidence="2">The sequence shown here is derived from an EMBL/GenBank/DDBJ whole genome shotgun (WGS) entry which is preliminary data.</text>
</comment>
<proteinExistence type="predicted"/>
<sequence>MRQPFIAGPSSPALATSPSNASPGAQPSYRPPPGLSCSLPPAPAAGPPGSRDRPQGRGRANGSLRGGALEDAVRIIKMRRASCGAWCLGEAGGRGACLDSRPRLWMQGGMVCLGSVHREDFGCC</sequence>
<evidence type="ECO:0000313" key="3">
    <source>
        <dbReference type="Proteomes" id="UP001266305"/>
    </source>
</evidence>
<dbReference type="Proteomes" id="UP001266305">
    <property type="component" value="Unassembled WGS sequence"/>
</dbReference>
<organism evidence="2 3">
    <name type="scientific">Saguinus oedipus</name>
    <name type="common">Cotton-top tamarin</name>
    <name type="synonym">Oedipomidas oedipus</name>
    <dbReference type="NCBI Taxonomy" id="9490"/>
    <lineage>
        <taxon>Eukaryota</taxon>
        <taxon>Metazoa</taxon>
        <taxon>Chordata</taxon>
        <taxon>Craniata</taxon>
        <taxon>Vertebrata</taxon>
        <taxon>Euteleostomi</taxon>
        <taxon>Mammalia</taxon>
        <taxon>Eutheria</taxon>
        <taxon>Euarchontoglires</taxon>
        <taxon>Primates</taxon>
        <taxon>Haplorrhini</taxon>
        <taxon>Platyrrhini</taxon>
        <taxon>Cebidae</taxon>
        <taxon>Callitrichinae</taxon>
        <taxon>Saguinus</taxon>
    </lineage>
</organism>
<feature type="compositionally biased region" description="Pro residues" evidence="1">
    <location>
        <begin position="29"/>
        <end position="46"/>
    </location>
</feature>
<gene>
    <name evidence="2" type="ORF">P7K49_035573</name>
</gene>
<accession>A0ABQ9TN14</accession>
<protein>
    <submittedName>
        <fullName evidence="2">Uncharacterized protein</fullName>
    </submittedName>
</protein>
<reference evidence="2 3" key="1">
    <citation type="submission" date="2023-05" db="EMBL/GenBank/DDBJ databases">
        <title>B98-5 Cell Line De Novo Hybrid Assembly: An Optical Mapping Approach.</title>
        <authorList>
            <person name="Kananen K."/>
            <person name="Auerbach J.A."/>
            <person name="Kautto E."/>
            <person name="Blachly J.S."/>
        </authorList>
    </citation>
    <scope>NUCLEOTIDE SEQUENCE [LARGE SCALE GENOMIC DNA]</scope>
    <source>
        <strain evidence="2">B95-8</strain>
        <tissue evidence="2">Cell line</tissue>
    </source>
</reference>
<keyword evidence="3" id="KW-1185">Reference proteome</keyword>
<evidence type="ECO:0000313" key="2">
    <source>
        <dbReference type="EMBL" id="KAK2086148.1"/>
    </source>
</evidence>
<evidence type="ECO:0000256" key="1">
    <source>
        <dbReference type="SAM" id="MobiDB-lite"/>
    </source>
</evidence>
<feature type="compositionally biased region" description="Polar residues" evidence="1">
    <location>
        <begin position="13"/>
        <end position="25"/>
    </location>
</feature>
<dbReference type="EMBL" id="JASSZA010000020">
    <property type="protein sequence ID" value="KAK2086148.1"/>
    <property type="molecule type" value="Genomic_DNA"/>
</dbReference>